<dbReference type="STRING" id="1284197.S8A1Y5"/>
<dbReference type="GO" id="GO:0016363">
    <property type="term" value="C:nuclear matrix"/>
    <property type="evidence" value="ECO:0007669"/>
    <property type="project" value="UniProtKB-SubCell"/>
</dbReference>
<reference evidence="7 8" key="1">
    <citation type="journal article" date="2013" name="PLoS Genet.">
        <title>Genomic mechanisms accounting for the adaptation to parasitism in nematode-trapping fungi.</title>
        <authorList>
            <person name="Meerupati T."/>
            <person name="Andersson K.M."/>
            <person name="Friman E."/>
            <person name="Kumar D."/>
            <person name="Tunlid A."/>
            <person name="Ahren D."/>
        </authorList>
    </citation>
    <scope>NUCLEOTIDE SEQUENCE [LARGE SCALE GENOMIC DNA]</scope>
    <source>
        <strain evidence="7 8">CBS 200.50</strain>
    </source>
</reference>
<keyword evidence="8" id="KW-1185">Reference proteome</keyword>
<evidence type="ECO:0000256" key="5">
    <source>
        <dbReference type="ARBA" id="ARBA00032427"/>
    </source>
</evidence>
<evidence type="ECO:0000259" key="6">
    <source>
        <dbReference type="PROSITE" id="PS51263"/>
    </source>
</evidence>
<accession>S8A1Y5</accession>
<dbReference type="SMART" id="SM00102">
    <property type="entry name" value="ADF"/>
    <property type="match status" value="1"/>
</dbReference>
<sequence length="137" mass="15627">MAFGIGLSEDCVPAFNELQPNGPYKYVIYRINDHNTEVFVLKKAESGTYADFLAELPDDICRFGAYSFQGEIESEWNKSLFVHWDPPTARPDHRAVYEEGKISLYRELMGIGAHMMATTKKELAEDIVREEMISNAK</sequence>
<evidence type="ECO:0000256" key="3">
    <source>
        <dbReference type="ARBA" id="ARBA00015630"/>
    </source>
</evidence>
<dbReference type="GO" id="GO:0003779">
    <property type="term" value="F:actin binding"/>
    <property type="evidence" value="ECO:0007669"/>
    <property type="project" value="UniProtKB-KW"/>
</dbReference>
<evidence type="ECO:0000313" key="7">
    <source>
        <dbReference type="EMBL" id="EPS36719.1"/>
    </source>
</evidence>
<dbReference type="Gene3D" id="3.40.20.10">
    <property type="entry name" value="Severin"/>
    <property type="match status" value="1"/>
</dbReference>
<reference evidence="8" key="2">
    <citation type="submission" date="2013-04" db="EMBL/GenBank/DDBJ databases">
        <title>Genomic mechanisms accounting for the adaptation to parasitism in nematode-trapping fungi.</title>
        <authorList>
            <person name="Ahren D.G."/>
        </authorList>
    </citation>
    <scope>NUCLEOTIDE SEQUENCE [LARGE SCALE GENOMIC DNA]</scope>
    <source>
        <strain evidence="8">CBS 200.50</strain>
    </source>
</reference>
<organism evidence="7 8">
    <name type="scientific">Dactylellina haptotyla (strain CBS 200.50)</name>
    <name type="common">Nematode-trapping fungus</name>
    <name type="synonym">Monacrosporium haptotylum</name>
    <dbReference type="NCBI Taxonomy" id="1284197"/>
    <lineage>
        <taxon>Eukaryota</taxon>
        <taxon>Fungi</taxon>
        <taxon>Dikarya</taxon>
        <taxon>Ascomycota</taxon>
        <taxon>Pezizomycotina</taxon>
        <taxon>Orbiliomycetes</taxon>
        <taxon>Orbiliales</taxon>
        <taxon>Orbiliaceae</taxon>
        <taxon>Dactylellina</taxon>
    </lineage>
</organism>
<dbReference type="Pfam" id="PF00241">
    <property type="entry name" value="Cofilin_ADF"/>
    <property type="match status" value="1"/>
</dbReference>
<comment type="similarity">
    <text evidence="2">Belongs to the actin-binding proteins ADF family.</text>
</comment>
<dbReference type="OMA" id="HDKKITV"/>
<dbReference type="EMBL" id="AQGS01000824">
    <property type="protein sequence ID" value="EPS36719.1"/>
    <property type="molecule type" value="Genomic_DNA"/>
</dbReference>
<evidence type="ECO:0000256" key="4">
    <source>
        <dbReference type="ARBA" id="ARBA00023203"/>
    </source>
</evidence>
<dbReference type="GO" id="GO:0015629">
    <property type="term" value="C:actin cytoskeleton"/>
    <property type="evidence" value="ECO:0007669"/>
    <property type="project" value="InterPro"/>
</dbReference>
<comment type="caution">
    <text evidence="7">The sequence shown here is derived from an EMBL/GenBank/DDBJ whole genome shotgun (WGS) entry which is preliminary data.</text>
</comment>
<dbReference type="PROSITE" id="PS51263">
    <property type="entry name" value="ADF_H"/>
    <property type="match status" value="1"/>
</dbReference>
<dbReference type="Proteomes" id="UP000015100">
    <property type="component" value="Unassembled WGS sequence"/>
</dbReference>
<evidence type="ECO:0000256" key="2">
    <source>
        <dbReference type="ARBA" id="ARBA00006844"/>
    </source>
</evidence>
<evidence type="ECO:0000256" key="1">
    <source>
        <dbReference type="ARBA" id="ARBA00004109"/>
    </source>
</evidence>
<dbReference type="InterPro" id="IPR029006">
    <property type="entry name" value="ADF-H/Gelsolin-like_dom_sf"/>
</dbReference>
<dbReference type="HOGENOM" id="CLU_094004_3_2_1"/>
<dbReference type="AlphaFoldDB" id="S8A1Y5"/>
<proteinExistence type="inferred from homology"/>
<dbReference type="SUPFAM" id="SSF55753">
    <property type="entry name" value="Actin depolymerizing proteins"/>
    <property type="match status" value="1"/>
</dbReference>
<dbReference type="PANTHER" id="PTHR11913">
    <property type="entry name" value="COFILIN-RELATED"/>
    <property type="match status" value="1"/>
</dbReference>
<dbReference type="OrthoDB" id="5272065at2759"/>
<name>S8A1Y5_DACHA</name>
<evidence type="ECO:0000313" key="8">
    <source>
        <dbReference type="Proteomes" id="UP000015100"/>
    </source>
</evidence>
<dbReference type="eggNOG" id="KOG1735">
    <property type="taxonomic scope" value="Eukaryota"/>
</dbReference>
<dbReference type="GO" id="GO:0030042">
    <property type="term" value="P:actin filament depolymerization"/>
    <property type="evidence" value="ECO:0007669"/>
    <property type="project" value="InterPro"/>
</dbReference>
<gene>
    <name evidence="7" type="ORF">H072_9691</name>
</gene>
<protein>
    <recommendedName>
        <fullName evidence="3">Cofilin</fullName>
    </recommendedName>
    <alternativeName>
        <fullName evidence="5">Actin-depolymerizing factor 1</fullName>
    </alternativeName>
</protein>
<keyword evidence="4" id="KW-0009">Actin-binding</keyword>
<comment type="subcellular location">
    <subcellularLocation>
        <location evidence="1">Nucleus matrix</location>
    </subcellularLocation>
</comment>
<feature type="domain" description="ADF-H" evidence="6">
    <location>
        <begin position="2"/>
        <end position="133"/>
    </location>
</feature>
<dbReference type="InterPro" id="IPR002108">
    <property type="entry name" value="ADF-H"/>
</dbReference>
<dbReference type="InterPro" id="IPR017904">
    <property type="entry name" value="ADF/Cofilin"/>
</dbReference>